<evidence type="ECO:0000256" key="4">
    <source>
        <dbReference type="ARBA" id="ARBA00022833"/>
    </source>
</evidence>
<reference evidence="10 11" key="1">
    <citation type="journal article" date="2017" name="BMC Genomics">
        <title>Comparative genomic and phylogenomic analyses of the Bifidobacteriaceae family.</title>
        <authorList>
            <person name="Lugli G.A."/>
            <person name="Milani C."/>
            <person name="Turroni F."/>
            <person name="Duranti S."/>
            <person name="Mancabelli L."/>
            <person name="Mangifesta M."/>
            <person name="Ferrario C."/>
            <person name="Modesto M."/>
            <person name="Mattarelli P."/>
            <person name="Jiri K."/>
            <person name="van Sinderen D."/>
            <person name="Ventura M."/>
        </authorList>
    </citation>
    <scope>NUCLEOTIDE SEQUENCE [LARGE SCALE GENOMIC DNA]</scope>
    <source>
        <strain evidence="10 11">LMG 21773</strain>
    </source>
</reference>
<keyword evidence="3 7" id="KW-0547">Nucleotide-binding</keyword>
<evidence type="ECO:0000256" key="5">
    <source>
        <dbReference type="ARBA" id="ARBA00022840"/>
    </source>
</evidence>
<dbReference type="GO" id="GO:0004818">
    <property type="term" value="F:glutamate-tRNA ligase activity"/>
    <property type="evidence" value="ECO:0007669"/>
    <property type="project" value="TreeGrafter"/>
</dbReference>
<keyword evidence="7" id="KW-0648">Protein biosynthesis</keyword>
<evidence type="ECO:0000256" key="7">
    <source>
        <dbReference type="RuleBase" id="RU363037"/>
    </source>
</evidence>
<dbReference type="SUPFAM" id="SSF52374">
    <property type="entry name" value="Nucleotidylyl transferase"/>
    <property type="match status" value="2"/>
</dbReference>
<keyword evidence="6 7" id="KW-0030">Aminoacyl-tRNA synthetase</keyword>
<feature type="compositionally biased region" description="Basic and acidic residues" evidence="8">
    <location>
        <begin position="288"/>
        <end position="301"/>
    </location>
</feature>
<dbReference type="AlphaFoldDB" id="A0A261F8N8"/>
<accession>A0A261F8N8</accession>
<protein>
    <submittedName>
        <fullName evidence="10">Glutamyl-Q tRNA(Asp) synthetase</fullName>
    </submittedName>
</protein>
<gene>
    <name evidence="10" type="ORF">AEAE_1053</name>
</gene>
<feature type="domain" description="Glutamyl/glutaminyl-tRNA synthetase class Ib catalytic" evidence="9">
    <location>
        <begin position="172"/>
        <end position="283"/>
    </location>
</feature>
<keyword evidence="1 7" id="KW-0436">Ligase</keyword>
<dbReference type="GO" id="GO:0006424">
    <property type="term" value="P:glutamyl-tRNA aminoacylation"/>
    <property type="evidence" value="ECO:0007669"/>
    <property type="project" value="TreeGrafter"/>
</dbReference>
<evidence type="ECO:0000313" key="11">
    <source>
        <dbReference type="Proteomes" id="UP000228976"/>
    </source>
</evidence>
<name>A0A261F8N8_9BIFI</name>
<dbReference type="PANTHER" id="PTHR43311">
    <property type="entry name" value="GLUTAMATE--TRNA LIGASE"/>
    <property type="match status" value="1"/>
</dbReference>
<dbReference type="GO" id="GO:0005524">
    <property type="term" value="F:ATP binding"/>
    <property type="evidence" value="ECO:0007669"/>
    <property type="project" value="UniProtKB-KW"/>
</dbReference>
<dbReference type="PRINTS" id="PR00987">
    <property type="entry name" value="TRNASYNTHGLU"/>
</dbReference>
<organism evidence="10 11">
    <name type="scientific">Aeriscardovia aeriphila</name>
    <dbReference type="NCBI Taxonomy" id="218139"/>
    <lineage>
        <taxon>Bacteria</taxon>
        <taxon>Bacillati</taxon>
        <taxon>Actinomycetota</taxon>
        <taxon>Actinomycetes</taxon>
        <taxon>Bifidobacteriales</taxon>
        <taxon>Bifidobacteriaceae</taxon>
        <taxon>Aeriscardovia</taxon>
    </lineage>
</organism>
<dbReference type="RefSeq" id="WP_244569659.1">
    <property type="nucleotide sequence ID" value="NZ_JACBYZ010000001.1"/>
</dbReference>
<dbReference type="Pfam" id="PF00749">
    <property type="entry name" value="tRNA-synt_1c"/>
    <property type="match status" value="2"/>
</dbReference>
<comment type="similarity">
    <text evidence="7">Belongs to the class-I aminoacyl-tRNA synthetase family.</text>
</comment>
<keyword evidence="5 7" id="KW-0067">ATP-binding</keyword>
<keyword evidence="4" id="KW-0862">Zinc</keyword>
<feature type="region of interest" description="Disordered" evidence="8">
    <location>
        <begin position="277"/>
        <end position="324"/>
    </location>
</feature>
<feature type="domain" description="Glutamyl/glutaminyl-tRNA synthetase class Ib catalytic" evidence="9">
    <location>
        <begin position="9"/>
        <end position="97"/>
    </location>
</feature>
<evidence type="ECO:0000256" key="3">
    <source>
        <dbReference type="ARBA" id="ARBA00022741"/>
    </source>
</evidence>
<evidence type="ECO:0000256" key="8">
    <source>
        <dbReference type="SAM" id="MobiDB-lite"/>
    </source>
</evidence>
<dbReference type="InterPro" id="IPR000924">
    <property type="entry name" value="Glu/Gln-tRNA-synth"/>
</dbReference>
<dbReference type="PROSITE" id="PS00178">
    <property type="entry name" value="AA_TRNA_LIGASE_I"/>
    <property type="match status" value="1"/>
</dbReference>
<dbReference type="InterPro" id="IPR020058">
    <property type="entry name" value="Glu/Gln-tRNA-synth_Ib_cat-dom"/>
</dbReference>
<dbReference type="Proteomes" id="UP000228976">
    <property type="component" value="Unassembled WGS sequence"/>
</dbReference>
<evidence type="ECO:0000256" key="2">
    <source>
        <dbReference type="ARBA" id="ARBA00022723"/>
    </source>
</evidence>
<dbReference type="EMBL" id="MWWU01000003">
    <property type="protein sequence ID" value="OZG55256.1"/>
    <property type="molecule type" value="Genomic_DNA"/>
</dbReference>
<evidence type="ECO:0000259" key="9">
    <source>
        <dbReference type="Pfam" id="PF00749"/>
    </source>
</evidence>
<keyword evidence="2" id="KW-0479">Metal-binding</keyword>
<comment type="caution">
    <text evidence="10">The sequence shown here is derived from an EMBL/GenBank/DDBJ whole genome shotgun (WGS) entry which is preliminary data.</text>
</comment>
<dbReference type="Gene3D" id="3.40.50.620">
    <property type="entry name" value="HUPs"/>
    <property type="match status" value="2"/>
</dbReference>
<evidence type="ECO:0000256" key="6">
    <source>
        <dbReference type="ARBA" id="ARBA00023146"/>
    </source>
</evidence>
<sequence>MSEQVSSPIVGRFAPSPTGRLHLGNIAAMLLAWLAARAAGGSIVLRIEDIDYERMMPDADRWIMDDLSWLGLDWDGEPIWQSQRTELYREAMKQLIEFDVKQLPALGSDRLIYPCFCSRADIRAASAPQRGDGFVIYPGICRHYSHESGGRLTPDGELVADPRPAARPRTAREIRKGIAGELRQHSLRIAVPTSSTCPESVVRFTDVLCGAQKWNLTTDVGDTIVKRADGHYAYQFVVVYDDLAQGVNQIVRGRDLDRSTAVQIWIRQALLASNAVDMPHSSSENGESDVRSESERGEVLARVESGANGESDMREQASPTARNPQYWHIPLLTDAAGKRLAKRDKDLELATLRSKGVKPEAVLGYIAGILGIGDGQDISADDLVKQYRSFQAENLAKALRQAGEQDRTVDPADLEVRFSISL</sequence>
<evidence type="ECO:0000313" key="10">
    <source>
        <dbReference type="EMBL" id="OZG55256.1"/>
    </source>
</evidence>
<dbReference type="InterPro" id="IPR049940">
    <property type="entry name" value="GluQ/Sye"/>
</dbReference>
<evidence type="ECO:0000256" key="1">
    <source>
        <dbReference type="ARBA" id="ARBA00022598"/>
    </source>
</evidence>
<proteinExistence type="inferred from homology"/>
<dbReference type="GO" id="GO:0005829">
    <property type="term" value="C:cytosol"/>
    <property type="evidence" value="ECO:0007669"/>
    <property type="project" value="TreeGrafter"/>
</dbReference>
<dbReference type="InterPro" id="IPR001412">
    <property type="entry name" value="aa-tRNA-synth_I_CS"/>
</dbReference>
<dbReference type="PANTHER" id="PTHR43311:SF1">
    <property type="entry name" value="GLUTAMYL-Q TRNA(ASP) SYNTHETASE"/>
    <property type="match status" value="1"/>
</dbReference>
<dbReference type="InterPro" id="IPR014729">
    <property type="entry name" value="Rossmann-like_a/b/a_fold"/>
</dbReference>
<keyword evidence="11" id="KW-1185">Reference proteome</keyword>